<dbReference type="SUPFAM" id="SSF56925">
    <property type="entry name" value="OMPA-like"/>
    <property type="match status" value="1"/>
</dbReference>
<name>A0A1G5DU27_9FLAO</name>
<reference evidence="3 4" key="1">
    <citation type="submission" date="2016-10" db="EMBL/GenBank/DDBJ databases">
        <authorList>
            <person name="de Groot N.N."/>
        </authorList>
    </citation>
    <scope>NUCLEOTIDE SEQUENCE [LARGE SCALE GENOMIC DNA]</scope>
    <source>
        <strain evidence="3 4">CGMCC 1.7031</strain>
    </source>
</reference>
<evidence type="ECO:0000256" key="1">
    <source>
        <dbReference type="SAM" id="MobiDB-lite"/>
    </source>
</evidence>
<feature type="region of interest" description="Disordered" evidence="1">
    <location>
        <begin position="83"/>
        <end position="289"/>
    </location>
</feature>
<feature type="compositionally biased region" description="Basic and acidic residues" evidence="1">
    <location>
        <begin position="176"/>
        <end position="188"/>
    </location>
</feature>
<feature type="compositionally biased region" description="Low complexity" evidence="1">
    <location>
        <begin position="266"/>
        <end position="280"/>
    </location>
</feature>
<protein>
    <submittedName>
        <fullName evidence="3">Outer membrane protein beta-barrel domain-containing protein</fullName>
    </submittedName>
</protein>
<evidence type="ECO:0000313" key="4">
    <source>
        <dbReference type="Proteomes" id="UP000199354"/>
    </source>
</evidence>
<dbReference type="STRING" id="490189.SAMN02927903_00835"/>
<dbReference type="InterPro" id="IPR011250">
    <property type="entry name" value="OMP/PagP_B-barrel"/>
</dbReference>
<evidence type="ECO:0000313" key="3">
    <source>
        <dbReference type="EMBL" id="SCY18185.1"/>
    </source>
</evidence>
<dbReference type="OrthoDB" id="1113942at2"/>
<dbReference type="EMBL" id="FMVF01000004">
    <property type="protein sequence ID" value="SCY18185.1"/>
    <property type="molecule type" value="Genomic_DNA"/>
</dbReference>
<feature type="compositionally biased region" description="Basic and acidic residues" evidence="1">
    <location>
        <begin position="229"/>
        <end position="239"/>
    </location>
</feature>
<organism evidence="3 4">
    <name type="scientific">Flavobacterium caeni</name>
    <dbReference type="NCBI Taxonomy" id="490189"/>
    <lineage>
        <taxon>Bacteria</taxon>
        <taxon>Pseudomonadati</taxon>
        <taxon>Bacteroidota</taxon>
        <taxon>Flavobacteriia</taxon>
        <taxon>Flavobacteriales</taxon>
        <taxon>Flavobacteriaceae</taxon>
        <taxon>Flavobacterium</taxon>
    </lineage>
</organism>
<dbReference type="RefSeq" id="WP_091141068.1">
    <property type="nucleotide sequence ID" value="NZ_FMVF01000004.1"/>
</dbReference>
<sequence>MSERKNIDKLFQEQFKDFEVNPPEHTWDELEKRLKKKKKRRAVPIWWRLWGVAAALVVGLLAGNRMGWFGDGTAPSDAVVVEAPNPPANKNAATSPSVGQEAVANADANGESKANATGESVSATGEEIITEGVSQKDLNDTESAIVQTTPPKKTVKKTSGKPAARALYPTPKTRVAQRENAGRTDDAPQKSGPTTHRNQTDALADAPSNQNQSNKIQDANPSSVANREALAEKQPREATDLNNKTANVQPVKETGIAQNNLDVKSSEAAASQGAAGLAEGNQKADPTKKHTTNVVNQVAAAEDHPQKKLDSTAIATVPNALEELLREKENKVTQEPKLNRWQVTSNIAPIYFGSASGGSPIDSTFAGKSKSYDTQVSYGIGASYAINKRLSIRTGVNRVSLSYDTNDVELYASIDNGGLKNVDMPEGNETLNFGRSQMARGREANRTAASLAAGDLETDKFSGTVNQKMGYIEVPVELSYAIIDKKFGLNVIAGLSTLFLSDNKIVLTSDGLTTNLGQANNLNQTHFSSNVGLGVKYRFLKSFEANFEPIFKYQINTFSKDSGDFKPYFFGLYTGVSFRF</sequence>
<gene>
    <name evidence="3" type="ORF">SAMN02927903_00835</name>
</gene>
<dbReference type="AlphaFoldDB" id="A0A1G5DU27"/>
<keyword evidence="2" id="KW-0472">Membrane</keyword>
<keyword evidence="4" id="KW-1185">Reference proteome</keyword>
<keyword evidence="2" id="KW-0812">Transmembrane</keyword>
<keyword evidence="2" id="KW-1133">Transmembrane helix</keyword>
<evidence type="ECO:0000256" key="2">
    <source>
        <dbReference type="SAM" id="Phobius"/>
    </source>
</evidence>
<proteinExistence type="predicted"/>
<dbReference type="Proteomes" id="UP000199354">
    <property type="component" value="Unassembled WGS sequence"/>
</dbReference>
<feature type="transmembrane region" description="Helical" evidence="2">
    <location>
        <begin position="45"/>
        <end position="63"/>
    </location>
</feature>
<feature type="compositionally biased region" description="Polar residues" evidence="1">
    <location>
        <begin position="112"/>
        <end position="123"/>
    </location>
</feature>
<accession>A0A1G5DU27</accession>
<feature type="compositionally biased region" description="Low complexity" evidence="1">
    <location>
        <begin position="83"/>
        <end position="93"/>
    </location>
</feature>
<feature type="compositionally biased region" description="Polar residues" evidence="1">
    <location>
        <begin position="191"/>
        <end position="225"/>
    </location>
</feature>